<dbReference type="EMBL" id="JACBXS010000019">
    <property type="protein sequence ID" value="NYS25411.1"/>
    <property type="molecule type" value="Genomic_DNA"/>
</dbReference>
<dbReference type="InterPro" id="IPR050241">
    <property type="entry name" value="NAD-cap_RNA_hydrolase_NudC"/>
</dbReference>
<dbReference type="Pfam" id="PF00293">
    <property type="entry name" value="NUDIX"/>
    <property type="match status" value="1"/>
</dbReference>
<evidence type="ECO:0000256" key="10">
    <source>
        <dbReference type="RuleBase" id="RU003476"/>
    </source>
</evidence>
<keyword evidence="6 10" id="KW-0378">Hydrolase</keyword>
<dbReference type="PRINTS" id="PR00502">
    <property type="entry name" value="NUDIXFAMILY"/>
</dbReference>
<comment type="catalytic activity">
    <reaction evidence="9">
        <text>a 5'-end NAD(+)-phospho-ribonucleoside in mRNA + H2O = a 5'-end phospho-adenosine-phospho-ribonucleoside in mRNA + beta-nicotinamide D-ribonucleotide + 2 H(+)</text>
        <dbReference type="Rhea" id="RHEA:60876"/>
        <dbReference type="Rhea" id="RHEA-COMP:15698"/>
        <dbReference type="Rhea" id="RHEA-COMP:15719"/>
        <dbReference type="ChEBI" id="CHEBI:14649"/>
        <dbReference type="ChEBI" id="CHEBI:15377"/>
        <dbReference type="ChEBI" id="CHEBI:15378"/>
        <dbReference type="ChEBI" id="CHEBI:144029"/>
        <dbReference type="ChEBI" id="CHEBI:144051"/>
    </reaction>
    <physiologicalReaction direction="left-to-right" evidence="9">
        <dbReference type="Rhea" id="RHEA:60877"/>
    </physiologicalReaction>
</comment>
<dbReference type="PANTHER" id="PTHR42904">
    <property type="entry name" value="NUDIX HYDROLASE, NUDC SUBFAMILY"/>
    <property type="match status" value="1"/>
</dbReference>
<dbReference type="NCBIfam" id="NF001299">
    <property type="entry name" value="PRK00241.1"/>
    <property type="match status" value="1"/>
</dbReference>
<comment type="cofactor">
    <cofactor evidence="1">
        <name>Mg(2+)</name>
        <dbReference type="ChEBI" id="CHEBI:18420"/>
    </cofactor>
</comment>
<dbReference type="InterPro" id="IPR015376">
    <property type="entry name" value="Znr_NADH_PPase"/>
</dbReference>
<dbReference type="GO" id="GO:0005829">
    <property type="term" value="C:cytosol"/>
    <property type="evidence" value="ECO:0007669"/>
    <property type="project" value="TreeGrafter"/>
</dbReference>
<dbReference type="InterPro" id="IPR049734">
    <property type="entry name" value="NudC-like_C"/>
</dbReference>
<dbReference type="PROSITE" id="PS51462">
    <property type="entry name" value="NUDIX"/>
    <property type="match status" value="1"/>
</dbReference>
<dbReference type="InterPro" id="IPR015375">
    <property type="entry name" value="NADH_PPase-like_N"/>
</dbReference>
<dbReference type="GO" id="GO:0019677">
    <property type="term" value="P:NAD+ catabolic process"/>
    <property type="evidence" value="ECO:0007669"/>
    <property type="project" value="TreeGrafter"/>
</dbReference>
<dbReference type="GO" id="GO:0046872">
    <property type="term" value="F:metal ion binding"/>
    <property type="evidence" value="ECO:0007669"/>
    <property type="project" value="UniProtKB-KW"/>
</dbReference>
<keyword evidence="8" id="KW-0520">NAD</keyword>
<evidence type="ECO:0000256" key="3">
    <source>
        <dbReference type="ARBA" id="ARBA00009595"/>
    </source>
</evidence>
<comment type="similarity">
    <text evidence="3">Belongs to the Nudix hydrolase family. NudC subfamily.</text>
</comment>
<dbReference type="RefSeq" id="WP_179906113.1">
    <property type="nucleotide sequence ID" value="NZ_JACBXS010000019.1"/>
</dbReference>
<dbReference type="InterPro" id="IPR020476">
    <property type="entry name" value="Nudix_hydrolase"/>
</dbReference>
<evidence type="ECO:0000256" key="7">
    <source>
        <dbReference type="ARBA" id="ARBA00022842"/>
    </source>
</evidence>
<gene>
    <name evidence="12" type="primary">nudC</name>
    <name evidence="12" type="ORF">HUK65_10440</name>
</gene>
<dbReference type="GO" id="GO:0035529">
    <property type="term" value="F:NADH pyrophosphatase activity"/>
    <property type="evidence" value="ECO:0007669"/>
    <property type="project" value="TreeGrafter"/>
</dbReference>
<dbReference type="InterPro" id="IPR015797">
    <property type="entry name" value="NUDIX_hydrolase-like_dom_sf"/>
</dbReference>
<evidence type="ECO:0000313" key="13">
    <source>
        <dbReference type="Proteomes" id="UP000529417"/>
    </source>
</evidence>
<evidence type="ECO:0000256" key="5">
    <source>
        <dbReference type="ARBA" id="ARBA00022723"/>
    </source>
</evidence>
<name>A0A7Z0HZZ2_9RHOB</name>
<evidence type="ECO:0000256" key="4">
    <source>
        <dbReference type="ARBA" id="ARBA00012381"/>
    </source>
</evidence>
<evidence type="ECO:0000256" key="2">
    <source>
        <dbReference type="ARBA" id="ARBA00001947"/>
    </source>
</evidence>
<dbReference type="GO" id="GO:0006742">
    <property type="term" value="P:NADP+ catabolic process"/>
    <property type="evidence" value="ECO:0007669"/>
    <property type="project" value="TreeGrafter"/>
</dbReference>
<sequence>MTAAHTAAFTEDGGPRRAELRTDSAQLRALSAHPQAQILPMWRGKPLLVGGARLGWVGRAASVLRHAAPGQLFLGTDPVPRFAADVSRWEPPALDRAALAMFNDMSEQHFPGLPADHLFCDLRARMTDLPPPEATLAATARALFNWHRTHGFCAACGAASEMTMGGWQRDCPACGARHFPRTDPVVIMLVLRGNRFLLGRSPGWPEGMYSALAGFVEPGETIEAAVRREVAEETGITVGAVRYLSSQPWPFPSSLMIGCVAEALDARITLDAELDDALWVSREEMVEAFAGVHPTIRAARPGSIARQMIGEWLSGRVTAAF</sequence>
<keyword evidence="5" id="KW-0479">Metal-binding</keyword>
<comment type="caution">
    <text evidence="12">The sequence shown here is derived from an EMBL/GenBank/DDBJ whole genome shotgun (WGS) entry which is preliminary data.</text>
</comment>
<evidence type="ECO:0000256" key="9">
    <source>
        <dbReference type="ARBA" id="ARBA00023679"/>
    </source>
</evidence>
<dbReference type="Proteomes" id="UP000529417">
    <property type="component" value="Unassembled WGS sequence"/>
</dbReference>
<dbReference type="Pfam" id="PF09296">
    <property type="entry name" value="NUDIX-like"/>
    <property type="match status" value="1"/>
</dbReference>
<evidence type="ECO:0000256" key="6">
    <source>
        <dbReference type="ARBA" id="ARBA00022801"/>
    </source>
</evidence>
<dbReference type="InterPro" id="IPR020084">
    <property type="entry name" value="NUDIX_hydrolase_CS"/>
</dbReference>
<comment type="cofactor">
    <cofactor evidence="2">
        <name>Zn(2+)</name>
        <dbReference type="ChEBI" id="CHEBI:29105"/>
    </cofactor>
</comment>
<dbReference type="PROSITE" id="PS00893">
    <property type="entry name" value="NUDIX_BOX"/>
    <property type="match status" value="1"/>
</dbReference>
<dbReference type="AlphaFoldDB" id="A0A7Z0HZZ2"/>
<keyword evidence="13" id="KW-1185">Reference proteome</keyword>
<dbReference type="Pfam" id="PF09297">
    <property type="entry name" value="Zn_ribbon_NUD"/>
    <property type="match status" value="1"/>
</dbReference>
<dbReference type="PANTHER" id="PTHR42904:SF6">
    <property type="entry name" value="NAD-CAPPED RNA HYDROLASE NUDT12"/>
    <property type="match status" value="1"/>
</dbReference>
<dbReference type="SUPFAM" id="SSF55811">
    <property type="entry name" value="Nudix"/>
    <property type="match status" value="1"/>
</dbReference>
<dbReference type="CDD" id="cd03429">
    <property type="entry name" value="NUDIX_NADH_pyrophosphatase_Nudt13"/>
    <property type="match status" value="1"/>
</dbReference>
<reference evidence="12 13" key="1">
    <citation type="journal article" date="2000" name="Arch. Microbiol.">
        <title>Rhodobaca bogoriensis gen. nov. and sp. nov., an alkaliphilic purple nonsulfur bacterium from African Rift Valley soda lakes.</title>
        <authorList>
            <person name="Milford A.D."/>
            <person name="Achenbach L.A."/>
            <person name="Jung D.O."/>
            <person name="Madigan M.T."/>
        </authorList>
    </citation>
    <scope>NUCLEOTIDE SEQUENCE [LARGE SCALE GENOMIC DNA]</scope>
    <source>
        <strain evidence="12 13">2376</strain>
    </source>
</reference>
<evidence type="ECO:0000259" key="11">
    <source>
        <dbReference type="PROSITE" id="PS51462"/>
    </source>
</evidence>
<dbReference type="InterPro" id="IPR000086">
    <property type="entry name" value="NUDIX_hydrolase_dom"/>
</dbReference>
<dbReference type="EC" id="3.6.1.22" evidence="4"/>
<organism evidence="12 13">
    <name type="scientific">Rhabdonatronobacter sediminivivens</name>
    <dbReference type="NCBI Taxonomy" id="2743469"/>
    <lineage>
        <taxon>Bacteria</taxon>
        <taxon>Pseudomonadati</taxon>
        <taxon>Pseudomonadota</taxon>
        <taxon>Alphaproteobacteria</taxon>
        <taxon>Rhodobacterales</taxon>
        <taxon>Paracoccaceae</taxon>
        <taxon>Rhabdonatronobacter</taxon>
    </lineage>
</organism>
<protein>
    <recommendedName>
        <fullName evidence="4">NAD(+) diphosphatase</fullName>
        <ecNumber evidence="4">3.6.1.22</ecNumber>
    </recommendedName>
</protein>
<evidence type="ECO:0000313" key="12">
    <source>
        <dbReference type="EMBL" id="NYS25411.1"/>
    </source>
</evidence>
<keyword evidence="7" id="KW-0460">Magnesium</keyword>
<feature type="domain" description="Nudix hydrolase" evidence="11">
    <location>
        <begin position="180"/>
        <end position="305"/>
    </location>
</feature>
<dbReference type="Gene3D" id="3.90.79.20">
    <property type="match status" value="1"/>
</dbReference>
<proteinExistence type="inferred from homology"/>
<accession>A0A7Z0HZZ2</accession>
<dbReference type="Gene3D" id="3.90.79.10">
    <property type="entry name" value="Nucleoside Triphosphate Pyrophosphohydrolase"/>
    <property type="match status" value="1"/>
</dbReference>
<evidence type="ECO:0000256" key="1">
    <source>
        <dbReference type="ARBA" id="ARBA00001946"/>
    </source>
</evidence>
<evidence type="ECO:0000256" key="8">
    <source>
        <dbReference type="ARBA" id="ARBA00023027"/>
    </source>
</evidence>